<dbReference type="Proteomes" id="UP000825935">
    <property type="component" value="Chromosome 20"/>
</dbReference>
<dbReference type="EMBL" id="CM035425">
    <property type="protein sequence ID" value="KAH7331038.1"/>
    <property type="molecule type" value="Genomic_DNA"/>
</dbReference>
<accession>A0A8T2SGY3</accession>
<comment type="caution">
    <text evidence="1">The sequence shown here is derived from an EMBL/GenBank/DDBJ whole genome shotgun (WGS) entry which is preliminary data.</text>
</comment>
<keyword evidence="2" id="KW-1185">Reference proteome</keyword>
<dbReference type="OrthoDB" id="1892604at2759"/>
<sequence length="549" mass="60783">MALSLVVGPSHQVRLPSATPRSSVPFGPYRPRNTASGLDAVRRCRVPFQYFPASSSSSTGSRTSEPLFHQRNLVMASSSPVQDSNLTEPRNEDVSSAAIILEPIRTGVDVLFFFLPGALTAPKEYLPLLKEVQEKCSLRLWITILDPVSIPWVSTAMIEASFDGVLKRVQQLGFPVGAFPAQGVVMGGHSWGAWESRSVALKRAEAFIQMGSCFHSNPDNLMQYPKPVLTLNGSLDAQLTNAATVKHAGEIFAVKDELGEFFVYGIKPVIMIQGMNHAQFSHGIPNKERGDFDSEISIEQARDIASLYISSFITLHMCGQDEKMVSSALAVLKAAVIQTQQIYQVFWEAMADPGKDVKTVQLHIAALPTLTEKNIGVVGHDYKDNFIYSKPSIDMQAERVTINTYVSVLGKYNLMSNIWVKCKSREAISAAFDDGGETEEPLSVGKSLNERTFAQALALVPESVRQKFEQRGKKLRFLDDKLFTQSAQDWIDSDLMVKPTEDGTEFVDIQSTVLISPFKGMPARFAGMHYLKLLTTARALNWIYEDAFR</sequence>
<dbReference type="SUPFAM" id="SSF53474">
    <property type="entry name" value="alpha/beta-Hydrolases"/>
    <property type="match status" value="1"/>
</dbReference>
<evidence type="ECO:0000313" key="1">
    <source>
        <dbReference type="EMBL" id="KAH7331038.1"/>
    </source>
</evidence>
<dbReference type="InterPro" id="IPR029058">
    <property type="entry name" value="AB_hydrolase_fold"/>
</dbReference>
<proteinExistence type="predicted"/>
<name>A0A8T2SGY3_CERRI</name>
<reference evidence="1" key="1">
    <citation type="submission" date="2021-08" db="EMBL/GenBank/DDBJ databases">
        <title>WGS assembly of Ceratopteris richardii.</title>
        <authorList>
            <person name="Marchant D.B."/>
            <person name="Chen G."/>
            <person name="Jenkins J."/>
            <person name="Shu S."/>
            <person name="Leebens-Mack J."/>
            <person name="Grimwood J."/>
            <person name="Schmutz J."/>
            <person name="Soltis P."/>
            <person name="Soltis D."/>
            <person name="Chen Z.-H."/>
        </authorList>
    </citation>
    <scope>NUCLEOTIDE SEQUENCE</scope>
    <source>
        <strain evidence="1">Whitten #5841</strain>
        <tissue evidence="1">Leaf</tissue>
    </source>
</reference>
<gene>
    <name evidence="1" type="ORF">KP509_20G012800</name>
</gene>
<organism evidence="1 2">
    <name type="scientific">Ceratopteris richardii</name>
    <name type="common">Triangle waterfern</name>
    <dbReference type="NCBI Taxonomy" id="49495"/>
    <lineage>
        <taxon>Eukaryota</taxon>
        <taxon>Viridiplantae</taxon>
        <taxon>Streptophyta</taxon>
        <taxon>Embryophyta</taxon>
        <taxon>Tracheophyta</taxon>
        <taxon>Polypodiopsida</taxon>
        <taxon>Polypodiidae</taxon>
        <taxon>Polypodiales</taxon>
        <taxon>Pteridineae</taxon>
        <taxon>Pteridaceae</taxon>
        <taxon>Parkerioideae</taxon>
        <taxon>Ceratopteris</taxon>
    </lineage>
</organism>
<evidence type="ECO:0000313" key="2">
    <source>
        <dbReference type="Proteomes" id="UP000825935"/>
    </source>
</evidence>
<dbReference type="OMA" id="DVIMKPA"/>
<dbReference type="Gene3D" id="3.40.50.1820">
    <property type="entry name" value="alpha/beta hydrolase"/>
    <property type="match status" value="1"/>
</dbReference>
<dbReference type="AlphaFoldDB" id="A0A8T2SGY3"/>
<protein>
    <submittedName>
        <fullName evidence="1">Uncharacterized protein</fullName>
    </submittedName>
</protein>